<gene>
    <name evidence="2" type="ORF">SFRICE_007645</name>
</gene>
<feature type="transmembrane region" description="Helical" evidence="1">
    <location>
        <begin position="55"/>
        <end position="73"/>
    </location>
</feature>
<evidence type="ECO:0000313" key="2">
    <source>
        <dbReference type="EMBL" id="SOQ48623.1"/>
    </source>
</evidence>
<keyword evidence="1" id="KW-0812">Transmembrane</keyword>
<name>A0A2H1W6G7_SPOFR</name>
<dbReference type="AlphaFoldDB" id="A0A2H1W6G7"/>
<evidence type="ECO:0000256" key="1">
    <source>
        <dbReference type="SAM" id="Phobius"/>
    </source>
</evidence>
<reference evidence="2" key="1">
    <citation type="submission" date="2016-07" db="EMBL/GenBank/DDBJ databases">
        <authorList>
            <person name="Bretaudeau A."/>
        </authorList>
    </citation>
    <scope>NUCLEOTIDE SEQUENCE</scope>
    <source>
        <strain evidence="2">Rice</strain>
        <tissue evidence="2">Whole body</tissue>
    </source>
</reference>
<dbReference type="EMBL" id="ODYU01006620">
    <property type="protein sequence ID" value="SOQ48623.1"/>
    <property type="molecule type" value="Genomic_DNA"/>
</dbReference>
<keyword evidence="1" id="KW-1133">Transmembrane helix</keyword>
<proteinExistence type="predicted"/>
<organism evidence="2">
    <name type="scientific">Spodoptera frugiperda</name>
    <name type="common">Fall armyworm</name>
    <dbReference type="NCBI Taxonomy" id="7108"/>
    <lineage>
        <taxon>Eukaryota</taxon>
        <taxon>Metazoa</taxon>
        <taxon>Ecdysozoa</taxon>
        <taxon>Arthropoda</taxon>
        <taxon>Hexapoda</taxon>
        <taxon>Insecta</taxon>
        <taxon>Pterygota</taxon>
        <taxon>Neoptera</taxon>
        <taxon>Endopterygota</taxon>
        <taxon>Lepidoptera</taxon>
        <taxon>Glossata</taxon>
        <taxon>Ditrysia</taxon>
        <taxon>Noctuoidea</taxon>
        <taxon>Noctuidae</taxon>
        <taxon>Amphipyrinae</taxon>
        <taxon>Spodoptera</taxon>
    </lineage>
</organism>
<accession>A0A2H1W6G7</accession>
<sequence>MFLRRAGLQCSGFFMVVSTVDPGLQELQRNIYFCFVHFTTASFGVPGSIPKSSKVLLVFFRFFKIILVVAWALELCPVYGYKLTPYYMGIISQMIIMDVNSK</sequence>
<protein>
    <submittedName>
        <fullName evidence="2">SFRICE_007645</fullName>
    </submittedName>
</protein>
<keyword evidence="1" id="KW-0472">Membrane</keyword>